<dbReference type="GO" id="GO:0033389">
    <property type="term" value="P:putrescine biosynthetic process from arginine, via agmatine"/>
    <property type="evidence" value="ECO:0007669"/>
    <property type="project" value="TreeGrafter"/>
</dbReference>
<evidence type="ECO:0000313" key="4">
    <source>
        <dbReference type="EMBL" id="VAX39279.1"/>
    </source>
</evidence>
<name>A0A3B1DAG4_9ZZZZ</name>
<dbReference type="GO" id="GO:0046872">
    <property type="term" value="F:metal ion binding"/>
    <property type="evidence" value="ECO:0007669"/>
    <property type="project" value="UniProtKB-KW"/>
</dbReference>
<dbReference type="PANTHER" id="PTHR11358">
    <property type="entry name" value="ARGINASE/AGMATINASE"/>
    <property type="match status" value="1"/>
</dbReference>
<evidence type="ECO:0000256" key="1">
    <source>
        <dbReference type="ARBA" id="ARBA00009227"/>
    </source>
</evidence>
<dbReference type="PROSITE" id="PS51409">
    <property type="entry name" value="ARGINASE_2"/>
    <property type="match status" value="1"/>
</dbReference>
<comment type="similarity">
    <text evidence="1">Belongs to the arginase family. Agmatinase subfamily.</text>
</comment>
<dbReference type="GO" id="GO:0047971">
    <property type="term" value="F:guanidinobutyrase activity"/>
    <property type="evidence" value="ECO:0007669"/>
    <property type="project" value="UniProtKB-EC"/>
</dbReference>
<dbReference type="InterPro" id="IPR023696">
    <property type="entry name" value="Ureohydrolase_dom_sf"/>
</dbReference>
<accession>A0A3B1DAG4</accession>
<keyword evidence="2" id="KW-0479">Metal-binding</keyword>
<dbReference type="PROSITE" id="PS01053">
    <property type="entry name" value="ARGINASE_1"/>
    <property type="match status" value="1"/>
</dbReference>
<dbReference type="SUPFAM" id="SSF52768">
    <property type="entry name" value="Arginase/deacetylase"/>
    <property type="match status" value="1"/>
</dbReference>
<dbReference type="PIRSF" id="PIRSF036979">
    <property type="entry name" value="Arginase"/>
    <property type="match status" value="1"/>
</dbReference>
<evidence type="ECO:0000256" key="3">
    <source>
        <dbReference type="ARBA" id="ARBA00022801"/>
    </source>
</evidence>
<evidence type="ECO:0000256" key="2">
    <source>
        <dbReference type="ARBA" id="ARBA00022723"/>
    </source>
</evidence>
<dbReference type="GO" id="GO:0008783">
    <property type="term" value="F:agmatinase activity"/>
    <property type="evidence" value="ECO:0007669"/>
    <property type="project" value="TreeGrafter"/>
</dbReference>
<dbReference type="PANTHER" id="PTHR11358:SF26">
    <property type="entry name" value="GUANIDINO ACID HYDROLASE, MITOCHONDRIAL"/>
    <property type="match status" value="1"/>
</dbReference>
<organism evidence="4">
    <name type="scientific">hydrothermal vent metagenome</name>
    <dbReference type="NCBI Taxonomy" id="652676"/>
    <lineage>
        <taxon>unclassified sequences</taxon>
        <taxon>metagenomes</taxon>
        <taxon>ecological metagenomes</taxon>
    </lineage>
</organism>
<keyword evidence="3 4" id="KW-0378">Hydrolase</keyword>
<dbReference type="CDD" id="cd11592">
    <property type="entry name" value="Agmatinase_PAH"/>
    <property type="match status" value="1"/>
</dbReference>
<protein>
    <submittedName>
        <fullName evidence="4">Guanidinobutyrase</fullName>
        <ecNumber evidence="4">3.5.3.7</ecNumber>
    </submittedName>
</protein>
<dbReference type="Gene3D" id="3.40.800.10">
    <property type="entry name" value="Ureohydrolase domain"/>
    <property type="match status" value="1"/>
</dbReference>
<dbReference type="NCBIfam" id="TIGR01230">
    <property type="entry name" value="agmatinase"/>
    <property type="match status" value="1"/>
</dbReference>
<dbReference type="Pfam" id="PF00491">
    <property type="entry name" value="Arginase"/>
    <property type="match status" value="1"/>
</dbReference>
<sequence length="321" mass="34863">MPTKLPDSRQYPRFAGVASFCRYPLLELVSTDCLPVDWALYGVPFDGGVTYRPGARFGPRAVREASQYVKRYSIEHDVDVCEVLSLADAGDAPVSPFDCRENAERVVEFASGVGDGDCTKLLAVGGDHSIAYANIKATWLRRGRPERGLALIHFDSHLDTVDSVWGERWGHASPFIRAIEEGLIDPARMISIGIKGPLNTKEDLDYAKTHGVEIITHADWQQDGLARLAAFVRGLGEDETYITFDIDCVDPAYAPGTGTLCPGGFTSAEVLGMLRSLAGVRVVGADVVEVLPDRDPAGITAFLAAHVVFEILCLDAIRQRG</sequence>
<dbReference type="InterPro" id="IPR005925">
    <property type="entry name" value="Agmatinase-rel"/>
</dbReference>
<dbReference type="InterPro" id="IPR006035">
    <property type="entry name" value="Ureohydrolase"/>
</dbReference>
<reference evidence="4" key="1">
    <citation type="submission" date="2018-06" db="EMBL/GenBank/DDBJ databases">
        <authorList>
            <person name="Zhirakovskaya E."/>
        </authorList>
    </citation>
    <scope>NUCLEOTIDE SEQUENCE</scope>
</reference>
<gene>
    <name evidence="4" type="ORF">MNBD_PLANCTO03-834</name>
</gene>
<dbReference type="EC" id="3.5.3.7" evidence="4"/>
<proteinExistence type="inferred from homology"/>
<dbReference type="InterPro" id="IPR020855">
    <property type="entry name" value="Ureohydrolase_Mn_BS"/>
</dbReference>
<dbReference type="PRINTS" id="PR00116">
    <property type="entry name" value="ARGINASE"/>
</dbReference>
<dbReference type="AlphaFoldDB" id="A0A3B1DAG4"/>
<dbReference type="EMBL" id="UOGK01000215">
    <property type="protein sequence ID" value="VAX39279.1"/>
    <property type="molecule type" value="Genomic_DNA"/>
</dbReference>